<comment type="caution">
    <text evidence="3">The sequence shown here is derived from an EMBL/GenBank/DDBJ whole genome shotgun (WGS) entry which is preliminary data.</text>
</comment>
<keyword evidence="4" id="KW-1185">Reference proteome</keyword>
<dbReference type="AlphaFoldDB" id="A0A2R5GT73"/>
<organism evidence="3 4">
    <name type="scientific">Hondaea fermentalgiana</name>
    <dbReference type="NCBI Taxonomy" id="2315210"/>
    <lineage>
        <taxon>Eukaryota</taxon>
        <taxon>Sar</taxon>
        <taxon>Stramenopiles</taxon>
        <taxon>Bigyra</taxon>
        <taxon>Labyrinthulomycetes</taxon>
        <taxon>Thraustochytrida</taxon>
        <taxon>Thraustochytriidae</taxon>
        <taxon>Hondaea</taxon>
    </lineage>
</organism>
<evidence type="ECO:0000313" key="4">
    <source>
        <dbReference type="Proteomes" id="UP000241890"/>
    </source>
</evidence>
<feature type="transmembrane region" description="Helical" evidence="2">
    <location>
        <begin position="87"/>
        <end position="108"/>
    </location>
</feature>
<evidence type="ECO:0000313" key="3">
    <source>
        <dbReference type="EMBL" id="GBG34067.1"/>
    </source>
</evidence>
<name>A0A2R5GT73_9STRA</name>
<keyword evidence="2" id="KW-1133">Transmembrane helix</keyword>
<gene>
    <name evidence="3" type="ORF">FCC1311_102902</name>
</gene>
<keyword evidence="2" id="KW-0812">Transmembrane</keyword>
<reference evidence="3 4" key="1">
    <citation type="submission" date="2017-12" db="EMBL/GenBank/DDBJ databases">
        <title>Sequencing, de novo assembly and annotation of complete genome of a new Thraustochytrid species, strain FCC1311.</title>
        <authorList>
            <person name="Sedici K."/>
            <person name="Godart F."/>
            <person name="Aiese Cigliano R."/>
            <person name="Sanseverino W."/>
            <person name="Barakat M."/>
            <person name="Ortet P."/>
            <person name="Marechal E."/>
            <person name="Cagnac O."/>
            <person name="Amato A."/>
        </authorList>
    </citation>
    <scope>NUCLEOTIDE SEQUENCE [LARGE SCALE GENOMIC DNA]</scope>
</reference>
<protein>
    <submittedName>
        <fullName evidence="3">Uncharacterized protein</fullName>
    </submittedName>
</protein>
<feature type="region of interest" description="Disordered" evidence="1">
    <location>
        <begin position="1"/>
        <end position="39"/>
    </location>
</feature>
<feature type="transmembrane region" description="Helical" evidence="2">
    <location>
        <begin position="128"/>
        <end position="153"/>
    </location>
</feature>
<keyword evidence="2" id="KW-0472">Membrane</keyword>
<dbReference type="Proteomes" id="UP000241890">
    <property type="component" value="Unassembled WGS sequence"/>
</dbReference>
<proteinExistence type="predicted"/>
<dbReference type="InParanoid" id="A0A2R5GT73"/>
<sequence length="175" mass="18276">MDVAEATGGFAEATGVRPEPGTQPRPAKRSPTAAARLNGMAPPSWRQSLARVWNERERLAAAGTETLRQAWNAAQEKEPRIKAAAQVCAVSGGVAVVLVAWLVLLTVLESTLIVLSGIVGLVLVVSSVLAPIAIVALVIVTACIGVGVTAFVARESLQMQTARSSHASKQAKYLD</sequence>
<evidence type="ECO:0000256" key="2">
    <source>
        <dbReference type="SAM" id="Phobius"/>
    </source>
</evidence>
<evidence type="ECO:0000256" key="1">
    <source>
        <dbReference type="SAM" id="MobiDB-lite"/>
    </source>
</evidence>
<dbReference type="EMBL" id="BEYU01000179">
    <property type="protein sequence ID" value="GBG34067.1"/>
    <property type="molecule type" value="Genomic_DNA"/>
</dbReference>
<accession>A0A2R5GT73</accession>
<feature type="compositionally biased region" description="Low complexity" evidence="1">
    <location>
        <begin position="1"/>
        <end position="15"/>
    </location>
</feature>